<feature type="binding site" evidence="14">
    <location>
        <position position="310"/>
    </location>
    <ligand>
        <name>ATP</name>
        <dbReference type="ChEBI" id="CHEBI:30616"/>
    </ligand>
</feature>
<feature type="active site" description="N6-AMP-lysine intermediate" evidence="14">
    <location>
        <position position="220"/>
    </location>
</feature>
<dbReference type="GO" id="GO:0005524">
    <property type="term" value="F:ATP binding"/>
    <property type="evidence" value="ECO:0007669"/>
    <property type="project" value="UniProtKB-UniRule"/>
</dbReference>
<keyword evidence="4 14" id="KW-0132">Cell division</keyword>
<keyword evidence="9 14" id="KW-0067">ATP-binding</keyword>
<evidence type="ECO:0000256" key="12">
    <source>
        <dbReference type="ARBA" id="ARBA00023204"/>
    </source>
</evidence>
<evidence type="ECO:0000256" key="8">
    <source>
        <dbReference type="ARBA" id="ARBA00022763"/>
    </source>
</evidence>
<dbReference type="GO" id="GO:0051301">
    <property type="term" value="P:cell division"/>
    <property type="evidence" value="ECO:0007669"/>
    <property type="project" value="UniProtKB-KW"/>
</dbReference>
<dbReference type="SUPFAM" id="SSF56091">
    <property type="entry name" value="DNA ligase/mRNA capping enzyme, catalytic domain"/>
    <property type="match status" value="1"/>
</dbReference>
<gene>
    <name evidence="14" type="primary">lig</name>
    <name evidence="17" type="ORF">EYH45_05865</name>
</gene>
<dbReference type="GO" id="GO:0006310">
    <property type="term" value="P:DNA recombination"/>
    <property type="evidence" value="ECO:0007669"/>
    <property type="project" value="UniProtKB-UniRule"/>
</dbReference>
<feature type="binding site" evidence="14">
    <location>
        <position position="218"/>
    </location>
    <ligand>
        <name>ATP</name>
        <dbReference type="ChEBI" id="CHEBI:30616"/>
    </ligand>
</feature>
<comment type="function">
    <text evidence="14">DNA ligase that seals nicks in double-stranded DNA during DNA replication, DNA recombination and DNA repair.</text>
</comment>
<evidence type="ECO:0000256" key="2">
    <source>
        <dbReference type="ARBA" id="ARBA00013308"/>
    </source>
</evidence>
<organism evidence="17 18">
    <name type="scientific">Caldiarchaeum subterraneum</name>
    <dbReference type="NCBI Taxonomy" id="311458"/>
    <lineage>
        <taxon>Archaea</taxon>
        <taxon>Nitrososphaerota</taxon>
        <taxon>Candidatus Caldarchaeales</taxon>
        <taxon>Candidatus Caldarchaeaceae</taxon>
        <taxon>Candidatus Caldarchaeum</taxon>
    </lineage>
</organism>
<dbReference type="InterPro" id="IPR012310">
    <property type="entry name" value="DNA_ligase_ATP-dep_cent"/>
</dbReference>
<dbReference type="GO" id="GO:0046872">
    <property type="term" value="F:metal ion binding"/>
    <property type="evidence" value="ECO:0007669"/>
    <property type="project" value="UniProtKB-KW"/>
</dbReference>
<proteinExistence type="inferred from homology"/>
<dbReference type="EMBL" id="DQVM01000113">
    <property type="protein sequence ID" value="HIQ30074.1"/>
    <property type="molecule type" value="Genomic_DNA"/>
</dbReference>
<keyword evidence="8 14" id="KW-0227">DNA damage</keyword>
<dbReference type="NCBIfam" id="TIGR00574">
    <property type="entry name" value="dnl1"/>
    <property type="match status" value="1"/>
</dbReference>
<dbReference type="FunFam" id="2.40.50.140:FF:000163">
    <property type="entry name" value="Probable DNA ligase"/>
    <property type="match status" value="1"/>
</dbReference>
<dbReference type="EC" id="6.5.1.1" evidence="14"/>
<evidence type="ECO:0000256" key="9">
    <source>
        <dbReference type="ARBA" id="ARBA00022840"/>
    </source>
</evidence>
<dbReference type="Gene3D" id="1.10.3260.10">
    <property type="entry name" value="DNA ligase, ATP-dependent, N-terminal domain"/>
    <property type="match status" value="1"/>
</dbReference>
<accession>A0A833EAA6</accession>
<dbReference type="CDD" id="cd07901">
    <property type="entry name" value="Adenylation_DNA_ligase_Arch_LigB"/>
    <property type="match status" value="1"/>
</dbReference>
<dbReference type="GO" id="GO:0006281">
    <property type="term" value="P:DNA repair"/>
    <property type="evidence" value="ECO:0007669"/>
    <property type="project" value="UniProtKB-UniRule"/>
</dbReference>
<dbReference type="GO" id="GO:0003910">
    <property type="term" value="F:DNA ligase (ATP) activity"/>
    <property type="evidence" value="ECO:0007669"/>
    <property type="project" value="UniProtKB-UniRule"/>
</dbReference>
<dbReference type="PANTHER" id="PTHR45674">
    <property type="entry name" value="DNA LIGASE 1/3 FAMILY MEMBER"/>
    <property type="match status" value="1"/>
</dbReference>
<dbReference type="InterPro" id="IPR036599">
    <property type="entry name" value="DNA_ligase_N_sf"/>
</dbReference>
<dbReference type="Gene3D" id="2.40.50.140">
    <property type="entry name" value="Nucleic acid-binding proteins"/>
    <property type="match status" value="1"/>
</dbReference>
<evidence type="ECO:0000256" key="15">
    <source>
        <dbReference type="RuleBase" id="RU004196"/>
    </source>
</evidence>
<keyword evidence="5 14" id="KW-0235">DNA replication</keyword>
<keyword evidence="12 14" id="KW-0234">DNA repair</keyword>
<evidence type="ECO:0000256" key="4">
    <source>
        <dbReference type="ARBA" id="ARBA00022618"/>
    </source>
</evidence>
<dbReference type="SUPFAM" id="SSF117018">
    <property type="entry name" value="ATP-dependent DNA ligase DNA-binding domain"/>
    <property type="match status" value="1"/>
</dbReference>
<dbReference type="GO" id="GO:0006273">
    <property type="term" value="P:lagging strand elongation"/>
    <property type="evidence" value="ECO:0007669"/>
    <property type="project" value="TreeGrafter"/>
</dbReference>
<feature type="binding site" evidence="14">
    <location>
        <position position="240"/>
    </location>
    <ligand>
        <name>ATP</name>
        <dbReference type="ChEBI" id="CHEBI:30616"/>
    </ligand>
</feature>
<dbReference type="InterPro" id="IPR022865">
    <property type="entry name" value="DNA_ligae_ATP-dep_bac/arc"/>
</dbReference>
<keyword evidence="3 14" id="KW-0436">Ligase</keyword>
<feature type="domain" description="ATP-dependent DNA ligase family profile" evidence="16">
    <location>
        <begin position="298"/>
        <end position="423"/>
    </location>
</feature>
<keyword evidence="6 14" id="KW-0479">Metal-binding</keyword>
<feature type="binding site" evidence="14">
    <location>
        <position position="270"/>
    </location>
    <ligand>
        <name>ATP</name>
        <dbReference type="ChEBI" id="CHEBI:30616"/>
    </ligand>
</feature>
<dbReference type="InterPro" id="IPR012308">
    <property type="entry name" value="DNA_ligase_ATP-dep_N"/>
</dbReference>
<dbReference type="PANTHER" id="PTHR45674:SF7">
    <property type="entry name" value="DNA LIGASE"/>
    <property type="match status" value="1"/>
</dbReference>
<evidence type="ECO:0000256" key="5">
    <source>
        <dbReference type="ARBA" id="ARBA00022705"/>
    </source>
</evidence>
<comment type="cofactor">
    <cofactor evidence="14">
        <name>Mg(2+)</name>
        <dbReference type="ChEBI" id="CHEBI:18420"/>
    </cofactor>
</comment>
<feature type="binding site" evidence="14">
    <location>
        <position position="383"/>
    </location>
    <ligand>
        <name>ATP</name>
        <dbReference type="ChEBI" id="CHEBI:30616"/>
    </ligand>
</feature>
<evidence type="ECO:0000256" key="13">
    <source>
        <dbReference type="ARBA" id="ARBA00023306"/>
    </source>
</evidence>
<feature type="binding site" evidence="14">
    <location>
        <position position="225"/>
    </location>
    <ligand>
        <name>ATP</name>
        <dbReference type="ChEBI" id="CHEBI:30616"/>
    </ligand>
</feature>
<dbReference type="PROSITE" id="PS50160">
    <property type="entry name" value="DNA_LIGASE_A3"/>
    <property type="match status" value="1"/>
</dbReference>
<dbReference type="PROSITE" id="PS00333">
    <property type="entry name" value="DNA_LIGASE_A2"/>
    <property type="match status" value="1"/>
</dbReference>
<name>A0A833EAA6_CALS0</name>
<evidence type="ECO:0000256" key="6">
    <source>
        <dbReference type="ARBA" id="ARBA00022723"/>
    </source>
</evidence>
<keyword evidence="11 14" id="KW-0233">DNA recombination</keyword>
<dbReference type="Pfam" id="PF01068">
    <property type="entry name" value="DNA_ligase_A_M"/>
    <property type="match status" value="1"/>
</dbReference>
<dbReference type="InterPro" id="IPR000977">
    <property type="entry name" value="DNA_ligase_ATP-dep"/>
</dbReference>
<feature type="binding site" evidence="14">
    <location>
        <position position="389"/>
    </location>
    <ligand>
        <name>ATP</name>
        <dbReference type="ChEBI" id="CHEBI:30616"/>
    </ligand>
</feature>
<protein>
    <recommendedName>
        <fullName evidence="2 14">DNA ligase</fullName>
        <ecNumber evidence="14">6.5.1.1</ecNumber>
    </recommendedName>
    <alternativeName>
        <fullName evidence="14">Polydeoxyribonucleotide synthase [ATP]</fullName>
    </alternativeName>
</protein>
<keyword evidence="10 14" id="KW-0460">Magnesium</keyword>
<dbReference type="GO" id="GO:0003677">
    <property type="term" value="F:DNA binding"/>
    <property type="evidence" value="ECO:0007669"/>
    <property type="project" value="InterPro"/>
</dbReference>
<comment type="catalytic activity">
    <reaction evidence="14">
        <text>ATP + (deoxyribonucleotide)n-3'-hydroxyl + 5'-phospho-(deoxyribonucleotide)m = (deoxyribonucleotide)n+m + AMP + diphosphate.</text>
        <dbReference type="EC" id="6.5.1.1"/>
    </reaction>
</comment>
<dbReference type="SUPFAM" id="SSF50249">
    <property type="entry name" value="Nucleic acid-binding proteins"/>
    <property type="match status" value="1"/>
</dbReference>
<reference evidence="17" key="1">
    <citation type="journal article" date="2020" name="ISME J.">
        <title>Gammaproteobacteria mediating utilization of methyl-, sulfur- and petroleum organic compounds in deep ocean hydrothermal plumes.</title>
        <authorList>
            <person name="Zhou Z."/>
            <person name="Liu Y."/>
            <person name="Pan J."/>
            <person name="Cron B.R."/>
            <person name="Toner B.M."/>
            <person name="Anantharaman K."/>
            <person name="Breier J.A."/>
            <person name="Dick G.J."/>
            <person name="Li M."/>
        </authorList>
    </citation>
    <scope>NUCLEOTIDE SEQUENCE</scope>
    <source>
        <strain evidence="17">SZUA-1515</strain>
    </source>
</reference>
<evidence type="ECO:0000313" key="17">
    <source>
        <dbReference type="EMBL" id="HIQ30074.1"/>
    </source>
</evidence>
<dbReference type="HAMAP" id="MF_00407">
    <property type="entry name" value="DNA_ligase"/>
    <property type="match status" value="1"/>
</dbReference>
<comment type="caution">
    <text evidence="17">The sequence shown here is derived from an EMBL/GenBank/DDBJ whole genome shotgun (WGS) entry which is preliminary data.</text>
</comment>
<evidence type="ECO:0000256" key="3">
    <source>
        <dbReference type="ARBA" id="ARBA00022598"/>
    </source>
</evidence>
<keyword evidence="7 14" id="KW-0547">Nucleotide-binding</keyword>
<evidence type="ECO:0000256" key="10">
    <source>
        <dbReference type="ARBA" id="ARBA00022842"/>
    </source>
</evidence>
<evidence type="ECO:0000256" key="14">
    <source>
        <dbReference type="HAMAP-Rule" id="MF_00407"/>
    </source>
</evidence>
<evidence type="ECO:0000259" key="16">
    <source>
        <dbReference type="PROSITE" id="PS50160"/>
    </source>
</evidence>
<dbReference type="InterPro" id="IPR012309">
    <property type="entry name" value="DNA_ligase_ATP-dep_C"/>
</dbReference>
<dbReference type="Gene3D" id="3.30.470.30">
    <property type="entry name" value="DNA ligase/mRNA capping enzyme"/>
    <property type="match status" value="1"/>
</dbReference>
<evidence type="ECO:0000313" key="18">
    <source>
        <dbReference type="Proteomes" id="UP000608579"/>
    </source>
</evidence>
<comment type="similarity">
    <text evidence="1 14 15">Belongs to the ATP-dependent DNA ligase family.</text>
</comment>
<dbReference type="Pfam" id="PF04675">
    <property type="entry name" value="DNA_ligase_A_N"/>
    <property type="match status" value="2"/>
</dbReference>
<evidence type="ECO:0000256" key="11">
    <source>
        <dbReference type="ARBA" id="ARBA00023172"/>
    </source>
</evidence>
<dbReference type="AlphaFoldDB" id="A0A833EAA6"/>
<dbReference type="InterPro" id="IPR016059">
    <property type="entry name" value="DNA_ligase_ATP-dep_CS"/>
</dbReference>
<evidence type="ECO:0000256" key="1">
    <source>
        <dbReference type="ARBA" id="ARBA00007572"/>
    </source>
</evidence>
<dbReference type="InterPro" id="IPR012340">
    <property type="entry name" value="NA-bd_OB-fold"/>
</dbReference>
<sequence length="531" mass="60051">MTGSSFREFAELCEKLAETSERNAKIQLVASYLKALSPEDAKAAAYLLVGNPSGEKRREPINVGWATVSEALEGGKVATLLQSELTIQDVLQLLRSMAKQEGPGSRGVKKAILQSLLSRAGPLEEKWLLRIIFGEMRHGVSHGLLLDALAQVAGVDAERIRRFDMLVGDLGELAEKTLKRELETVELKPFNPVKPMLAEMAQSVKEALIEHGGKTIFEPKYDGVRLQIHISGGEVRLYTRRLTEVTKSLPDVEEAIRKGVRCREAIIDGEVMAVDERNRPLPFQETMKRLGREKEVEKAAAEIPLRLQLFDLLLLEGRPCIDKPLTERRRLLEEITVDKHLLTPQLLTESPEEAGAFLSNVVEQGYEGVMAKDPRSLYTPGRRGGKWLKVKPADTLDVVIIAAEWGHGRRRGWLSNYHLAVLDEETGRFEMVGKTFKGLTDKEFEEITSYLQSIKIKDMEWGVVVRPELVVEVAYNEIQQSPHYRSGYALRFARVTRIRWDKHPQEVDTLQRLKTLYEKQFEKKGRLNTGE</sequence>
<dbReference type="Proteomes" id="UP000608579">
    <property type="component" value="Unassembled WGS sequence"/>
</dbReference>
<dbReference type="CDD" id="cd07972">
    <property type="entry name" value="OBF_DNA_ligase_Arch_LigB"/>
    <property type="match status" value="1"/>
</dbReference>
<keyword evidence="13 14" id="KW-0131">Cell cycle</keyword>
<dbReference type="Pfam" id="PF04679">
    <property type="entry name" value="DNA_ligase_A_C"/>
    <property type="match status" value="1"/>
</dbReference>
<dbReference type="GO" id="GO:0071897">
    <property type="term" value="P:DNA biosynthetic process"/>
    <property type="evidence" value="ECO:0007669"/>
    <property type="project" value="InterPro"/>
</dbReference>
<dbReference type="InterPro" id="IPR050191">
    <property type="entry name" value="ATP-dep_DNA_ligase"/>
</dbReference>
<evidence type="ECO:0000256" key="7">
    <source>
        <dbReference type="ARBA" id="ARBA00022741"/>
    </source>
</evidence>